<name>A0A433T586_ELYCH</name>
<gene>
    <name evidence="1" type="ORF">EGW08_015534</name>
</gene>
<dbReference type="Gene3D" id="3.60.10.10">
    <property type="entry name" value="Endonuclease/exonuclease/phosphatase"/>
    <property type="match status" value="1"/>
</dbReference>
<dbReference type="InterPro" id="IPR036691">
    <property type="entry name" value="Endo/exonu/phosph_ase_sf"/>
</dbReference>
<evidence type="ECO:0000313" key="1">
    <source>
        <dbReference type="EMBL" id="RUS76707.1"/>
    </source>
</evidence>
<evidence type="ECO:0000313" key="2">
    <source>
        <dbReference type="Proteomes" id="UP000271974"/>
    </source>
</evidence>
<dbReference type="Proteomes" id="UP000271974">
    <property type="component" value="Unassembled WGS sequence"/>
</dbReference>
<dbReference type="STRING" id="188477.A0A433T586"/>
<dbReference type="OrthoDB" id="6272897at2759"/>
<dbReference type="AlphaFoldDB" id="A0A433T586"/>
<accession>A0A433T586</accession>
<evidence type="ECO:0008006" key="3">
    <source>
        <dbReference type="Google" id="ProtNLM"/>
    </source>
</evidence>
<protein>
    <recommendedName>
        <fullName evidence="3">Endonuclease/exonuclease/phosphatase domain-containing protein</fullName>
    </recommendedName>
</protein>
<sequence length="201" mass="22635">MTQASERLQEASLPTVLLPTKTKTRIGTWNIRTLYETGRIAQGTSTRLKIVMGDINAKVGMENAGKELIMGKQGVGTRNENGELFVEFCSFNDLAIGGTIFPHKTIHKVTWTSPDLSIYRCAVPSPDGRTQNQIDHITIGRKWRRSLQDVRAKRGADAASDHQLVIAVLKLKLKAYRYQAYRSAHKFNVQYLKNKAKAEEY</sequence>
<dbReference type="InterPro" id="IPR027124">
    <property type="entry name" value="Swc5/CFDP1/2"/>
</dbReference>
<dbReference type="SUPFAM" id="SSF56219">
    <property type="entry name" value="DNase I-like"/>
    <property type="match status" value="1"/>
</dbReference>
<dbReference type="EMBL" id="RQTK01000642">
    <property type="protein sequence ID" value="RUS76707.1"/>
    <property type="molecule type" value="Genomic_DNA"/>
</dbReference>
<proteinExistence type="predicted"/>
<reference evidence="1 2" key="1">
    <citation type="submission" date="2019-01" db="EMBL/GenBank/DDBJ databases">
        <title>A draft genome assembly of the solar-powered sea slug Elysia chlorotica.</title>
        <authorList>
            <person name="Cai H."/>
            <person name="Li Q."/>
            <person name="Fang X."/>
            <person name="Li J."/>
            <person name="Curtis N.E."/>
            <person name="Altenburger A."/>
            <person name="Shibata T."/>
            <person name="Feng M."/>
            <person name="Maeda T."/>
            <person name="Schwartz J.A."/>
            <person name="Shigenobu S."/>
            <person name="Lundholm N."/>
            <person name="Nishiyama T."/>
            <person name="Yang H."/>
            <person name="Hasebe M."/>
            <person name="Li S."/>
            <person name="Pierce S.K."/>
            <person name="Wang J."/>
        </authorList>
    </citation>
    <scope>NUCLEOTIDE SEQUENCE [LARGE SCALE GENOMIC DNA]</scope>
    <source>
        <strain evidence="1">EC2010</strain>
        <tissue evidence="1">Whole organism of an adult</tissue>
    </source>
</reference>
<dbReference type="PANTHER" id="PTHR23227">
    <property type="entry name" value="BUCENTAUR RELATED"/>
    <property type="match status" value="1"/>
</dbReference>
<keyword evidence="2" id="KW-1185">Reference proteome</keyword>
<organism evidence="1 2">
    <name type="scientific">Elysia chlorotica</name>
    <name type="common">Eastern emerald elysia</name>
    <name type="synonym">Sea slug</name>
    <dbReference type="NCBI Taxonomy" id="188477"/>
    <lineage>
        <taxon>Eukaryota</taxon>
        <taxon>Metazoa</taxon>
        <taxon>Spiralia</taxon>
        <taxon>Lophotrochozoa</taxon>
        <taxon>Mollusca</taxon>
        <taxon>Gastropoda</taxon>
        <taxon>Heterobranchia</taxon>
        <taxon>Euthyneura</taxon>
        <taxon>Panpulmonata</taxon>
        <taxon>Sacoglossa</taxon>
        <taxon>Placobranchoidea</taxon>
        <taxon>Plakobranchidae</taxon>
        <taxon>Elysia</taxon>
    </lineage>
</organism>
<dbReference type="PANTHER" id="PTHR23227:SF67">
    <property type="entry name" value="CRANIOFACIAL DEVELOPMENT PROTEIN 2-LIKE"/>
    <property type="match status" value="1"/>
</dbReference>
<comment type="caution">
    <text evidence="1">The sequence shown here is derived from an EMBL/GenBank/DDBJ whole genome shotgun (WGS) entry which is preliminary data.</text>
</comment>